<name>A0AAD4N343_9BILA</name>
<keyword evidence="3" id="KW-1185">Reference proteome</keyword>
<evidence type="ECO:0000256" key="1">
    <source>
        <dbReference type="SAM" id="SignalP"/>
    </source>
</evidence>
<dbReference type="AlphaFoldDB" id="A0AAD4N343"/>
<feature type="signal peptide" evidence="1">
    <location>
        <begin position="1"/>
        <end position="19"/>
    </location>
</feature>
<reference evidence="2" key="1">
    <citation type="submission" date="2022-01" db="EMBL/GenBank/DDBJ databases">
        <title>Genome Sequence Resource for Two Populations of Ditylenchus destructor, the Migratory Endoparasitic Phytonematode.</title>
        <authorList>
            <person name="Zhang H."/>
            <person name="Lin R."/>
            <person name="Xie B."/>
        </authorList>
    </citation>
    <scope>NUCLEOTIDE SEQUENCE</scope>
    <source>
        <strain evidence="2">BazhouSP</strain>
    </source>
</reference>
<sequence>MKPFLCAIFLLGLAIAAEAQGFKPCRNDDDCAEREYCRDYSPIKLPPNCEHLPFVCDLGDGNSCPPGYYCKKPPSGDLMPGCAESKGEIPCTSDGECDQGEYCKDWRPFFRPNSCDPLTLCRRNTDCEPLSFCSISTGSQEGTCELLPCQRSIDRADGYVCAQIDKMCSRRSRVEFLVPPGPCHQDTDCPDKRYRCNSEDPRQFAKQTLIAKYKVNIVLYWKGIPRETVCLHAKVVPTVPTITLVRVDVASKDLDKDETSRTT</sequence>
<protein>
    <submittedName>
        <fullName evidence="2">Uncharacterized protein</fullName>
    </submittedName>
</protein>
<dbReference type="Proteomes" id="UP001201812">
    <property type="component" value="Unassembled WGS sequence"/>
</dbReference>
<evidence type="ECO:0000313" key="3">
    <source>
        <dbReference type="Proteomes" id="UP001201812"/>
    </source>
</evidence>
<dbReference type="EMBL" id="JAKKPZ010000016">
    <property type="protein sequence ID" value="KAI1713131.1"/>
    <property type="molecule type" value="Genomic_DNA"/>
</dbReference>
<keyword evidence="1" id="KW-0732">Signal</keyword>
<proteinExistence type="predicted"/>
<evidence type="ECO:0000313" key="2">
    <source>
        <dbReference type="EMBL" id="KAI1713131.1"/>
    </source>
</evidence>
<comment type="caution">
    <text evidence="2">The sequence shown here is derived from an EMBL/GenBank/DDBJ whole genome shotgun (WGS) entry which is preliminary data.</text>
</comment>
<feature type="chain" id="PRO_5042066001" evidence="1">
    <location>
        <begin position="20"/>
        <end position="263"/>
    </location>
</feature>
<gene>
    <name evidence="2" type="ORF">DdX_09203</name>
</gene>
<accession>A0AAD4N343</accession>
<organism evidence="2 3">
    <name type="scientific">Ditylenchus destructor</name>
    <dbReference type="NCBI Taxonomy" id="166010"/>
    <lineage>
        <taxon>Eukaryota</taxon>
        <taxon>Metazoa</taxon>
        <taxon>Ecdysozoa</taxon>
        <taxon>Nematoda</taxon>
        <taxon>Chromadorea</taxon>
        <taxon>Rhabditida</taxon>
        <taxon>Tylenchina</taxon>
        <taxon>Tylenchomorpha</taxon>
        <taxon>Sphaerularioidea</taxon>
        <taxon>Anguinidae</taxon>
        <taxon>Anguininae</taxon>
        <taxon>Ditylenchus</taxon>
    </lineage>
</organism>